<dbReference type="InterPro" id="IPR052286">
    <property type="entry name" value="Wnt_signaling_inhibitor"/>
</dbReference>
<dbReference type="AlphaFoldDB" id="A0AAQ4D8E4"/>
<organism evidence="5 6">
    <name type="scientific">Amblyomma americanum</name>
    <name type="common">Lone star tick</name>
    <dbReference type="NCBI Taxonomy" id="6943"/>
    <lineage>
        <taxon>Eukaryota</taxon>
        <taxon>Metazoa</taxon>
        <taxon>Ecdysozoa</taxon>
        <taxon>Arthropoda</taxon>
        <taxon>Chelicerata</taxon>
        <taxon>Arachnida</taxon>
        <taxon>Acari</taxon>
        <taxon>Parasitiformes</taxon>
        <taxon>Ixodida</taxon>
        <taxon>Ixodoidea</taxon>
        <taxon>Ixodidae</taxon>
        <taxon>Amblyomminae</taxon>
        <taxon>Amblyomma</taxon>
    </lineage>
</organism>
<evidence type="ECO:0000256" key="2">
    <source>
        <dbReference type="ARBA" id="ARBA00022729"/>
    </source>
</evidence>
<gene>
    <name evidence="5" type="ORF">V5799_003636</name>
</gene>
<feature type="signal peptide" evidence="4">
    <location>
        <begin position="1"/>
        <end position="23"/>
    </location>
</feature>
<proteinExistence type="predicted"/>
<dbReference type="GO" id="GO:0016020">
    <property type="term" value="C:membrane"/>
    <property type="evidence" value="ECO:0007669"/>
    <property type="project" value="TreeGrafter"/>
</dbReference>
<comment type="caution">
    <text evidence="5">The sequence shown here is derived from an EMBL/GenBank/DDBJ whole genome shotgun (WGS) entry which is preliminary data.</text>
</comment>
<evidence type="ECO:0000256" key="3">
    <source>
        <dbReference type="ARBA" id="ARBA00022737"/>
    </source>
</evidence>
<dbReference type="Gene3D" id="3.80.10.10">
    <property type="entry name" value="Ribonuclease Inhibitor"/>
    <property type="match status" value="1"/>
</dbReference>
<name>A0AAQ4D8E4_AMBAM</name>
<dbReference type="Proteomes" id="UP001321473">
    <property type="component" value="Unassembled WGS sequence"/>
</dbReference>
<dbReference type="PANTHER" id="PTHR24364:SF18">
    <property type="entry name" value="LP06937P"/>
    <property type="match status" value="1"/>
</dbReference>
<evidence type="ECO:0000313" key="5">
    <source>
        <dbReference type="EMBL" id="KAK8758734.1"/>
    </source>
</evidence>
<evidence type="ECO:0008006" key="7">
    <source>
        <dbReference type="Google" id="ProtNLM"/>
    </source>
</evidence>
<dbReference type="EMBL" id="JARKHS020033753">
    <property type="protein sequence ID" value="KAK8758734.1"/>
    <property type="molecule type" value="Genomic_DNA"/>
</dbReference>
<reference evidence="5 6" key="1">
    <citation type="journal article" date="2023" name="Arcadia Sci">
        <title>De novo assembly of a long-read Amblyomma americanum tick genome.</title>
        <authorList>
            <person name="Chou S."/>
            <person name="Poskanzer K.E."/>
            <person name="Rollins M."/>
            <person name="Thuy-Boun P.S."/>
        </authorList>
    </citation>
    <scope>NUCLEOTIDE SEQUENCE [LARGE SCALE GENOMIC DNA]</scope>
    <source>
        <strain evidence="5">F_SG_1</strain>
        <tissue evidence="5">Salivary glands</tissue>
    </source>
</reference>
<keyword evidence="1" id="KW-0433">Leucine-rich repeat</keyword>
<keyword evidence="6" id="KW-1185">Reference proteome</keyword>
<dbReference type="PANTHER" id="PTHR24364">
    <property type="entry name" value="LP06937P"/>
    <property type="match status" value="1"/>
</dbReference>
<evidence type="ECO:0000256" key="1">
    <source>
        <dbReference type="ARBA" id="ARBA00022614"/>
    </source>
</evidence>
<dbReference type="SUPFAM" id="SSF52058">
    <property type="entry name" value="L domain-like"/>
    <property type="match status" value="1"/>
</dbReference>
<keyword evidence="2 4" id="KW-0732">Signal</keyword>
<accession>A0AAQ4D8E4</accession>
<feature type="chain" id="PRO_5042899149" description="Secreted protein" evidence="4">
    <location>
        <begin position="24"/>
        <end position="326"/>
    </location>
</feature>
<dbReference type="InterPro" id="IPR032675">
    <property type="entry name" value="LRR_dom_sf"/>
</dbReference>
<protein>
    <recommendedName>
        <fullName evidence="7">Secreted protein</fullName>
    </recommendedName>
</protein>
<sequence>MRRPEGIASLLLVAWVAVACAAALPTCRYPRHFTDHDYTCFGFSNASELEEEIQLLRAGAPIRLTLKDSRLEHLPSSAFAHLTVSVLELSNVTVDTFTLAEQHPFQGFEDTLTEITFSDESTLPESWAVLKELHTLRVLAISDMSSVNLTRDFHMLPRSLRVIGVTSSHVDYVDDDWLAPLTNLEVVAVRDTTLTSLKRSMLPRPAPNLWRLMFHNNSLISVPKDLCEDMPKVIAIDLGDNLIRTLDEESIAPIFKQPLYDLIIAGNPLHCDCKLRFLRGHIKNWRHNRCFTPETLRGHHLNWITDRELGCPNATTPAHGVAAALP</sequence>
<evidence type="ECO:0000313" key="6">
    <source>
        <dbReference type="Proteomes" id="UP001321473"/>
    </source>
</evidence>
<dbReference type="PROSITE" id="PS51257">
    <property type="entry name" value="PROKAR_LIPOPROTEIN"/>
    <property type="match status" value="1"/>
</dbReference>
<keyword evidence="3" id="KW-0677">Repeat</keyword>
<evidence type="ECO:0000256" key="4">
    <source>
        <dbReference type="SAM" id="SignalP"/>
    </source>
</evidence>